<accession>A0A2X1A8W7</accession>
<evidence type="ECO:0000313" key="5">
    <source>
        <dbReference type="Proteomes" id="UP000251431"/>
    </source>
</evidence>
<dbReference type="PANTHER" id="PTHR43308">
    <property type="entry name" value="OUTER MEMBRANE PROTEIN ALPHA-RELATED"/>
    <property type="match status" value="1"/>
</dbReference>
<keyword evidence="4" id="KW-0326">Glycosidase</keyword>
<dbReference type="EC" id="3.2.1.4" evidence="4"/>
<evidence type="ECO:0000256" key="2">
    <source>
        <dbReference type="SAM" id="MobiDB-lite"/>
    </source>
</evidence>
<dbReference type="InterPro" id="IPR001119">
    <property type="entry name" value="SLH_dom"/>
</dbReference>
<evidence type="ECO:0000256" key="1">
    <source>
        <dbReference type="ARBA" id="ARBA00022729"/>
    </source>
</evidence>
<organism evidence="4 5">
    <name type="scientific">Lysinibacillus capsici</name>
    <dbReference type="NCBI Taxonomy" id="2115968"/>
    <lineage>
        <taxon>Bacteria</taxon>
        <taxon>Bacillati</taxon>
        <taxon>Bacillota</taxon>
        <taxon>Bacilli</taxon>
        <taxon>Bacillales</taxon>
        <taxon>Bacillaceae</taxon>
        <taxon>Lysinibacillus</taxon>
    </lineage>
</organism>
<gene>
    <name evidence="4" type="ORF">NCTC7582_05119</name>
</gene>
<feature type="domain" description="SLH" evidence="3">
    <location>
        <begin position="596"/>
        <end position="659"/>
    </location>
</feature>
<sequence length="720" mass="74974">MIGVGTKKTLFVDGLLAELDIEDTNLSLKSTDNSVADVTYNPDNKTISFVSLAKGFTNIQLLAEDSKGNKAVILYMVDVYEKANTSTDYIADGQIRLGAEAYVIELENVYSSISNGEAVTYNVTVTPKGEDGPKTTEDSAQFEIDTSTEETNPINEMDAAGTTENDVDLETETQSESLNTDYSKGTTDNEAALSVKVDNNTTPIAFGMNRKGLLASLNMMPFVNVANNDTDTFVFEVPAGVLTTTLHDDDNLNIRLVNGKLVVEGKQVGMYNVTVQAETATGSIASPVNFSLAVLPPDNTGGGNNSGDGGSTGGGNNSGDGGNTGGGNNSGDSGSTGGGNNSGDGGSTGGGNNSGDGGSTGGGNNSGDGGSTGGGNNSGDGGSTGGGNNSGDGGSTGGGNNSGDGGSTGGGNNNGADNGSTGESNNLGNNTDNGTDTTPSGGLEEKGNGDLVLDIQPSKPVIQDTVDIVVEEDAIHLQIGSKQFESKITNGLANYDKKRVIRDEGKGIYTTVPHYNTKDHKLKITTKNPYGLVITDRVSSNFTDTKGVFSYNEIEDLFNYLIVNGTTASTYSPHKDLKRGEFSAMIARALELKPASSSKHYQFKDVKSYSKDVQALYETGIVTGFPDGTFGEGQPLTRQEAVAMIGRMLDYMKVDTTPKTKVKLADMTEIGGYAQAAVQFLAGEDVLVSGADTHFSPTNHLTRAEMAKVLMRALRLSDWY</sequence>
<feature type="region of interest" description="Disordered" evidence="2">
    <location>
        <begin position="295"/>
        <end position="451"/>
    </location>
</feature>
<proteinExistence type="predicted"/>
<reference evidence="4 5" key="1">
    <citation type="submission" date="2018-06" db="EMBL/GenBank/DDBJ databases">
        <authorList>
            <consortium name="Pathogen Informatics"/>
            <person name="Doyle S."/>
        </authorList>
    </citation>
    <scope>NUCLEOTIDE SEQUENCE [LARGE SCALE GENOMIC DNA]</scope>
    <source>
        <strain evidence="4 5">NCTC7582</strain>
    </source>
</reference>
<dbReference type="Pfam" id="PF00395">
    <property type="entry name" value="SLH"/>
    <property type="match status" value="3"/>
</dbReference>
<protein>
    <submittedName>
        <fullName evidence="4">SLH and ushA domain-containing protein</fullName>
        <ecNumber evidence="4">3.2.1.4</ecNumber>
    </submittedName>
</protein>
<dbReference type="GO" id="GO:0008810">
    <property type="term" value="F:cellulase activity"/>
    <property type="evidence" value="ECO:0007669"/>
    <property type="project" value="UniProtKB-EC"/>
</dbReference>
<evidence type="ECO:0000313" key="4">
    <source>
        <dbReference type="EMBL" id="SPU40577.1"/>
    </source>
</evidence>
<feature type="compositionally biased region" description="Gly residues" evidence="2">
    <location>
        <begin position="300"/>
        <end position="413"/>
    </location>
</feature>
<keyword evidence="1" id="KW-0732">Signal</keyword>
<dbReference type="PROSITE" id="PS51272">
    <property type="entry name" value="SLH"/>
    <property type="match status" value="3"/>
</dbReference>
<evidence type="ECO:0000259" key="3">
    <source>
        <dbReference type="PROSITE" id="PS51272"/>
    </source>
</evidence>
<dbReference type="EMBL" id="UAQE01000006">
    <property type="protein sequence ID" value="SPU40577.1"/>
    <property type="molecule type" value="Genomic_DNA"/>
</dbReference>
<keyword evidence="4" id="KW-0378">Hydrolase</keyword>
<feature type="domain" description="SLH" evidence="3">
    <location>
        <begin position="537"/>
        <end position="595"/>
    </location>
</feature>
<feature type="compositionally biased region" description="Low complexity" evidence="2">
    <location>
        <begin position="414"/>
        <end position="442"/>
    </location>
</feature>
<dbReference type="RefSeq" id="WP_112118835.1">
    <property type="nucleotide sequence ID" value="NZ_UAQE01000006.1"/>
</dbReference>
<dbReference type="Proteomes" id="UP000251431">
    <property type="component" value="Unassembled WGS sequence"/>
</dbReference>
<feature type="region of interest" description="Disordered" evidence="2">
    <location>
        <begin position="125"/>
        <end position="167"/>
    </location>
</feature>
<feature type="domain" description="SLH" evidence="3">
    <location>
        <begin position="661"/>
        <end position="720"/>
    </location>
</feature>
<dbReference type="PANTHER" id="PTHR43308:SF5">
    <property type="entry name" value="S-LAYER PROTEIN _ PEPTIDOGLYCAN ENDO-BETA-N-ACETYLGLUCOSAMINIDASE"/>
    <property type="match status" value="1"/>
</dbReference>
<dbReference type="AlphaFoldDB" id="A0A2X1A8W7"/>
<feature type="compositionally biased region" description="Basic and acidic residues" evidence="2">
    <location>
        <begin position="128"/>
        <end position="137"/>
    </location>
</feature>
<dbReference type="InterPro" id="IPR051465">
    <property type="entry name" value="Cell_Envelope_Struct_Comp"/>
</dbReference>
<name>A0A2X1A8W7_9BACI</name>